<name>A0ABY7AVX3_9PSEU</name>
<gene>
    <name evidence="1" type="ORF">ORV05_19380</name>
</gene>
<evidence type="ECO:0000313" key="1">
    <source>
        <dbReference type="EMBL" id="WAL63193.1"/>
    </source>
</evidence>
<dbReference type="Proteomes" id="UP001163203">
    <property type="component" value="Chromosome"/>
</dbReference>
<protein>
    <submittedName>
        <fullName evidence="1">SseB family protein</fullName>
    </submittedName>
</protein>
<sequence>MNGWRAGGFLSADELADRLPERVFVLTLPAHAPTAPGIEIWASRRGDRILLAFSSLEVLTAACGSGQPWTRLSRDELSRLAAAMDANLVGLDVAPPEGHRYPGPGGTGNAGTVPGPPSVLYLASRPMRAAGDQVELELQRDPEGRLMVLAYTSTDELVRGAGAGQGWVAIPAHQLGEAVAAAKAYGVLFNPALP</sequence>
<reference evidence="1" key="1">
    <citation type="submission" date="2022-11" db="EMBL/GenBank/DDBJ databases">
        <authorList>
            <person name="Mo P."/>
        </authorList>
    </citation>
    <scope>NUCLEOTIDE SEQUENCE</scope>
    <source>
        <strain evidence="1">HUAS 11-8</strain>
    </source>
</reference>
<dbReference type="InterPro" id="IPR049975">
    <property type="entry name" value="SAV_915-like_dom"/>
</dbReference>
<accession>A0ABY7AVX3</accession>
<organism evidence="1 2">
    <name type="scientific">Amycolatopsis cynarae</name>
    <dbReference type="NCBI Taxonomy" id="2995223"/>
    <lineage>
        <taxon>Bacteria</taxon>
        <taxon>Bacillati</taxon>
        <taxon>Actinomycetota</taxon>
        <taxon>Actinomycetes</taxon>
        <taxon>Pseudonocardiales</taxon>
        <taxon>Pseudonocardiaceae</taxon>
        <taxon>Amycolatopsis</taxon>
    </lineage>
</organism>
<dbReference type="EMBL" id="CP113836">
    <property type="protein sequence ID" value="WAL63193.1"/>
    <property type="molecule type" value="Genomic_DNA"/>
</dbReference>
<dbReference type="NCBIfam" id="NF042914">
    <property type="entry name" value="SAV915_dom"/>
    <property type="match status" value="2"/>
</dbReference>
<keyword evidence="2" id="KW-1185">Reference proteome</keyword>
<evidence type="ECO:0000313" key="2">
    <source>
        <dbReference type="Proteomes" id="UP001163203"/>
    </source>
</evidence>
<dbReference type="RefSeq" id="WP_268440948.1">
    <property type="nucleotide sequence ID" value="NZ_CP113836.1"/>
</dbReference>
<proteinExistence type="predicted"/>